<keyword evidence="7 14" id="KW-0378">Hydrolase</keyword>
<keyword evidence="9" id="KW-0234">DNA repair</keyword>
<dbReference type="InterPro" id="IPR020476">
    <property type="entry name" value="Nudix_hydrolase"/>
</dbReference>
<evidence type="ECO:0000256" key="2">
    <source>
        <dbReference type="ARBA" id="ARBA00005582"/>
    </source>
</evidence>
<dbReference type="GO" id="GO:0044715">
    <property type="term" value="F:8-oxo-dGDP phosphatase activity"/>
    <property type="evidence" value="ECO:0007669"/>
    <property type="project" value="TreeGrafter"/>
</dbReference>
<dbReference type="PROSITE" id="PS51462">
    <property type="entry name" value="NUDIX"/>
    <property type="match status" value="1"/>
</dbReference>
<evidence type="ECO:0000256" key="14">
    <source>
        <dbReference type="RuleBase" id="RU003476"/>
    </source>
</evidence>
<dbReference type="InterPro" id="IPR047127">
    <property type="entry name" value="MutT-like"/>
</dbReference>
<dbReference type="NCBIfam" id="TIGR00586">
    <property type="entry name" value="mutt"/>
    <property type="match status" value="1"/>
</dbReference>
<feature type="binding site" evidence="13">
    <location>
        <position position="37"/>
    </location>
    <ligand>
        <name>Mg(2+)</name>
        <dbReference type="ChEBI" id="CHEBI:18420"/>
    </ligand>
</feature>
<keyword evidence="4" id="KW-0235">DNA replication</keyword>
<dbReference type="SUPFAM" id="SSF55811">
    <property type="entry name" value="Nudix"/>
    <property type="match status" value="1"/>
</dbReference>
<accession>A0A1I3JPU1</accession>
<evidence type="ECO:0000256" key="11">
    <source>
        <dbReference type="ARBA" id="ARBA00038905"/>
    </source>
</evidence>
<feature type="binding site" evidence="13">
    <location>
        <position position="57"/>
    </location>
    <ligand>
        <name>Mg(2+)</name>
        <dbReference type="ChEBI" id="CHEBI:18420"/>
    </ligand>
</feature>
<dbReference type="Pfam" id="PF00293">
    <property type="entry name" value="NUDIX"/>
    <property type="match status" value="1"/>
</dbReference>
<evidence type="ECO:0000256" key="8">
    <source>
        <dbReference type="ARBA" id="ARBA00022842"/>
    </source>
</evidence>
<dbReference type="STRING" id="46223.SAMN05421852_101155"/>
<evidence type="ECO:0000256" key="6">
    <source>
        <dbReference type="ARBA" id="ARBA00022763"/>
    </source>
</evidence>
<reference evidence="16 17" key="1">
    <citation type="submission" date="2016-10" db="EMBL/GenBank/DDBJ databases">
        <authorList>
            <person name="de Groot N.N."/>
        </authorList>
    </citation>
    <scope>NUCLEOTIDE SEQUENCE [LARGE SCALE GENOMIC DNA]</scope>
    <source>
        <strain evidence="16 17">DSM 44778</strain>
    </source>
</reference>
<keyword evidence="17" id="KW-1185">Reference proteome</keyword>
<evidence type="ECO:0000313" key="16">
    <source>
        <dbReference type="EMBL" id="SFI62130.1"/>
    </source>
</evidence>
<evidence type="ECO:0000256" key="5">
    <source>
        <dbReference type="ARBA" id="ARBA00022723"/>
    </source>
</evidence>
<dbReference type="Proteomes" id="UP000199545">
    <property type="component" value="Unassembled WGS sequence"/>
</dbReference>
<dbReference type="InterPro" id="IPR020084">
    <property type="entry name" value="NUDIX_hydrolase_CS"/>
</dbReference>
<dbReference type="GO" id="GO:0008413">
    <property type="term" value="F:8-oxo-7,8-dihydroguanosine triphosphate pyrophosphatase activity"/>
    <property type="evidence" value="ECO:0007669"/>
    <property type="project" value="InterPro"/>
</dbReference>
<dbReference type="GO" id="GO:0046872">
    <property type="term" value="F:metal ion binding"/>
    <property type="evidence" value="ECO:0007669"/>
    <property type="project" value="UniProtKB-KW"/>
</dbReference>
<protein>
    <recommendedName>
        <fullName evidence="11">8-oxo-dGTP diphosphatase</fullName>
        <ecNumber evidence="11">3.6.1.55</ecNumber>
    </recommendedName>
</protein>
<dbReference type="PRINTS" id="PR00502">
    <property type="entry name" value="NUDIXFAMILY"/>
</dbReference>
<evidence type="ECO:0000256" key="7">
    <source>
        <dbReference type="ARBA" id="ARBA00022801"/>
    </source>
</evidence>
<keyword evidence="6" id="KW-0227">DNA damage</keyword>
<dbReference type="InterPro" id="IPR015797">
    <property type="entry name" value="NUDIX_hydrolase-like_dom_sf"/>
</dbReference>
<dbReference type="GO" id="GO:0006260">
    <property type="term" value="P:DNA replication"/>
    <property type="evidence" value="ECO:0007669"/>
    <property type="project" value="UniProtKB-KW"/>
</dbReference>
<name>A0A1I3JPU1_9BACL</name>
<evidence type="ECO:0000256" key="3">
    <source>
        <dbReference type="ARBA" id="ARBA00022457"/>
    </source>
</evidence>
<evidence type="ECO:0000256" key="1">
    <source>
        <dbReference type="ARBA" id="ARBA00001946"/>
    </source>
</evidence>
<feature type="binding site" evidence="12">
    <location>
        <position position="23"/>
    </location>
    <ligand>
        <name>8-oxo-dGTP</name>
        <dbReference type="ChEBI" id="CHEBI:77896"/>
    </ligand>
</feature>
<evidence type="ECO:0000256" key="4">
    <source>
        <dbReference type="ARBA" id="ARBA00022705"/>
    </source>
</evidence>
<feature type="binding site" evidence="12">
    <location>
        <begin position="34"/>
        <end position="37"/>
    </location>
    <ligand>
        <name>8-oxo-dGTP</name>
        <dbReference type="ChEBI" id="CHEBI:77896"/>
    </ligand>
</feature>
<comment type="catalytic activity">
    <reaction evidence="10">
        <text>8-oxo-dGTP + H2O = 8-oxo-dGMP + diphosphate + H(+)</text>
        <dbReference type="Rhea" id="RHEA:31575"/>
        <dbReference type="ChEBI" id="CHEBI:15377"/>
        <dbReference type="ChEBI" id="CHEBI:15378"/>
        <dbReference type="ChEBI" id="CHEBI:33019"/>
        <dbReference type="ChEBI" id="CHEBI:63224"/>
        <dbReference type="ChEBI" id="CHEBI:77896"/>
        <dbReference type="EC" id="3.6.1.55"/>
    </reaction>
</comment>
<dbReference type="EMBL" id="FORR01000001">
    <property type="protein sequence ID" value="SFI62130.1"/>
    <property type="molecule type" value="Genomic_DNA"/>
</dbReference>
<evidence type="ECO:0000256" key="12">
    <source>
        <dbReference type="PIRSR" id="PIRSR603561-1"/>
    </source>
</evidence>
<evidence type="ECO:0000256" key="10">
    <source>
        <dbReference type="ARBA" id="ARBA00035861"/>
    </source>
</evidence>
<dbReference type="GO" id="GO:0044716">
    <property type="term" value="F:8-oxo-GDP phosphatase activity"/>
    <property type="evidence" value="ECO:0007669"/>
    <property type="project" value="TreeGrafter"/>
</dbReference>
<proteinExistence type="inferred from homology"/>
<evidence type="ECO:0000256" key="9">
    <source>
        <dbReference type="ARBA" id="ARBA00023204"/>
    </source>
</evidence>
<dbReference type="Gene3D" id="3.90.79.10">
    <property type="entry name" value="Nucleoside Triphosphate Pyrophosphohydrolase"/>
    <property type="match status" value="1"/>
</dbReference>
<comment type="similarity">
    <text evidence="2 14">Belongs to the Nudix hydrolase family.</text>
</comment>
<dbReference type="PANTHER" id="PTHR47707">
    <property type="entry name" value="8-OXO-DGTP DIPHOSPHATASE"/>
    <property type="match status" value="1"/>
</dbReference>
<dbReference type="InterPro" id="IPR000086">
    <property type="entry name" value="NUDIX_hydrolase_dom"/>
</dbReference>
<dbReference type="InterPro" id="IPR003561">
    <property type="entry name" value="Mutator_MutT"/>
</dbReference>
<organism evidence="16 17">
    <name type="scientific">Thermoflavimicrobium dichotomicum</name>
    <dbReference type="NCBI Taxonomy" id="46223"/>
    <lineage>
        <taxon>Bacteria</taxon>
        <taxon>Bacillati</taxon>
        <taxon>Bacillota</taxon>
        <taxon>Bacilli</taxon>
        <taxon>Bacillales</taxon>
        <taxon>Thermoactinomycetaceae</taxon>
        <taxon>Thermoflavimicrobium</taxon>
    </lineage>
</organism>
<evidence type="ECO:0000313" key="17">
    <source>
        <dbReference type="Proteomes" id="UP000199545"/>
    </source>
</evidence>
<dbReference type="GO" id="GO:0006281">
    <property type="term" value="P:DNA repair"/>
    <property type="evidence" value="ECO:0007669"/>
    <property type="project" value="UniProtKB-KW"/>
</dbReference>
<dbReference type="AlphaFoldDB" id="A0A1I3JPU1"/>
<gene>
    <name evidence="16" type="ORF">SAMN05421852_101155</name>
</gene>
<sequence>MKKVKVCGAVIRNDQNEILCALRSPTMSLPNLWEFPGGKIEEGETAEETLVREIKEELGCTIEVYDKIEEVEYVYPHIIVNLITYEAKIIDGRPQAKEHAKIEWIPLDVLQQLNWAPADIPTVKKLLANKIYK</sequence>
<keyword evidence="8 13" id="KW-0460">Magnesium</keyword>
<comment type="cofactor">
    <cofactor evidence="1 13">
        <name>Mg(2+)</name>
        <dbReference type="ChEBI" id="CHEBI:18420"/>
    </cofactor>
</comment>
<evidence type="ECO:0000256" key="13">
    <source>
        <dbReference type="PIRSR" id="PIRSR603561-2"/>
    </source>
</evidence>
<dbReference type="CDD" id="cd03425">
    <property type="entry name" value="NUDIX_MutT_NudA_like"/>
    <property type="match status" value="1"/>
</dbReference>
<feature type="domain" description="Nudix hydrolase" evidence="15">
    <location>
        <begin position="2"/>
        <end position="127"/>
    </location>
</feature>
<dbReference type="PROSITE" id="PS00893">
    <property type="entry name" value="NUDIX_BOX"/>
    <property type="match status" value="1"/>
</dbReference>
<dbReference type="EC" id="3.6.1.55" evidence="11"/>
<evidence type="ECO:0000259" key="15">
    <source>
        <dbReference type="PROSITE" id="PS51462"/>
    </source>
</evidence>
<keyword evidence="5 13" id="KW-0479">Metal-binding</keyword>
<dbReference type="GO" id="GO:0035539">
    <property type="term" value="F:8-oxo-7,8-dihydrodeoxyguanosine triphosphate pyrophosphatase activity"/>
    <property type="evidence" value="ECO:0007669"/>
    <property type="project" value="UniProtKB-EC"/>
</dbReference>
<keyword evidence="3" id="KW-0515">Mutator protein</keyword>
<dbReference type="PANTHER" id="PTHR47707:SF1">
    <property type="entry name" value="NUDIX HYDROLASE FAMILY PROTEIN"/>
    <property type="match status" value="1"/>
</dbReference>